<proteinExistence type="inferred from homology"/>
<evidence type="ECO:0000256" key="2">
    <source>
        <dbReference type="ARBA" id="ARBA00022475"/>
    </source>
</evidence>
<dbReference type="AlphaFoldDB" id="A0A839AGL5"/>
<dbReference type="GO" id="GO:0035438">
    <property type="term" value="F:cyclic-di-GMP binding"/>
    <property type="evidence" value="ECO:0007669"/>
    <property type="project" value="InterPro"/>
</dbReference>
<dbReference type="SUPFAM" id="SSF141371">
    <property type="entry name" value="PilZ domain-like"/>
    <property type="match status" value="1"/>
</dbReference>
<protein>
    <submittedName>
        <fullName evidence="13">HAMP domain-containing protein</fullName>
    </submittedName>
</protein>
<sequence length="801" mass="85861">MLNRLSIQVKIPLAIVSSAFIVGSSIGVVSYLAAANEIRLVSERELQTIAESRAADLKAYLNSIREDLKIISNLPFTSKALAEFDLAWQEIPGDRTRALKTAYIQDNPNPLGEKHKLDKGLAGTAYDTAHGTYHPWFREMLEEHGYYDIFLFNAAGDLVYTVFKEEDFATSFRPGGEWAATDLGHAFRAAMEGPKGAVHFFDFKPYAPSHGAPAAFMSMPIVHDGVKLGVIAYQMPIDRINTLMSRQEGLGRTGETLIVGADGLMRNDSRFTGENDILSKSLDGDSLKAALSGQATLSIRDDYRDAEMVEATVPLVYEGTRWAVSAVKEVDEIEEPLRHLLKAMLIAGLVALAVAVAGGLGVALGLTRPIGRLVDAMRRLAGGDTRIDLKDSTRGDEIGDMSRAVQVFLDNARARRQLEQAAKHSRDIEAMRQQKMEKLIAEFKIAVAAIQENLSVQTTQMDGTARQMIDISDKALVAANAAYDATGSSSRNVQTAAAAAEEFMASIREIARQSNKARDLTSTATNAAMTTDKDVAALSATAEKIGEVVGMIRAIAEQTNLLALNATIEAARAGEAGKGFAVVAAEVKELSNQTAKATDEIATQISDVQQSTKRAVEAIKQIVTQIADVQTVTGAIAASVEQQEAATNDITRNIASAAGGSSEAAVNVEAVTTAITSARSHTDDVAAASGALADVASKLSAAVQGFLELVVQDARDRRANERMIANEQVTVTVNGKRLPAVLDDFSEKGMKISGLPNLNEGTRLTLHRHDMDISGTVLWSNDDYVGVTIDTRQKAGNSRAA</sequence>
<dbReference type="EMBL" id="JACFXV010000061">
    <property type="protein sequence ID" value="MBA5778285.1"/>
    <property type="molecule type" value="Genomic_DNA"/>
</dbReference>
<dbReference type="PROSITE" id="PS50111">
    <property type="entry name" value="CHEMOTAXIS_TRANSDUC_2"/>
    <property type="match status" value="1"/>
</dbReference>
<evidence type="ECO:0000313" key="14">
    <source>
        <dbReference type="Proteomes" id="UP000541109"/>
    </source>
</evidence>
<dbReference type="SMART" id="SM00283">
    <property type="entry name" value="MA"/>
    <property type="match status" value="1"/>
</dbReference>
<name>A0A839AGL5_9HYPH</name>
<dbReference type="InterPro" id="IPR004089">
    <property type="entry name" value="MCPsignal_dom"/>
</dbReference>
<dbReference type="PANTHER" id="PTHR32089">
    <property type="entry name" value="METHYL-ACCEPTING CHEMOTAXIS PROTEIN MCPB"/>
    <property type="match status" value="1"/>
</dbReference>
<evidence type="ECO:0000256" key="5">
    <source>
        <dbReference type="ARBA" id="ARBA00022989"/>
    </source>
</evidence>
<evidence type="ECO:0000256" key="9">
    <source>
        <dbReference type="PROSITE-ProRule" id="PRU00284"/>
    </source>
</evidence>
<dbReference type="Pfam" id="PF00015">
    <property type="entry name" value="MCPsignal"/>
    <property type="match status" value="1"/>
</dbReference>
<evidence type="ECO:0000256" key="3">
    <source>
        <dbReference type="ARBA" id="ARBA00022500"/>
    </source>
</evidence>
<evidence type="ECO:0000256" key="4">
    <source>
        <dbReference type="ARBA" id="ARBA00022692"/>
    </source>
</evidence>
<dbReference type="SUPFAM" id="SSF58104">
    <property type="entry name" value="Methyl-accepting chemotaxis protein (MCP) signaling domain"/>
    <property type="match status" value="1"/>
</dbReference>
<dbReference type="PROSITE" id="PS50885">
    <property type="entry name" value="HAMP"/>
    <property type="match status" value="1"/>
</dbReference>
<dbReference type="GO" id="GO:0005886">
    <property type="term" value="C:plasma membrane"/>
    <property type="evidence" value="ECO:0007669"/>
    <property type="project" value="UniProtKB-SubCell"/>
</dbReference>
<evidence type="ECO:0000256" key="1">
    <source>
        <dbReference type="ARBA" id="ARBA00004651"/>
    </source>
</evidence>
<dbReference type="Pfam" id="PF07238">
    <property type="entry name" value="PilZ"/>
    <property type="match status" value="1"/>
</dbReference>
<dbReference type="RefSeq" id="WP_182166381.1">
    <property type="nucleotide sequence ID" value="NZ_JACFXV010000061.1"/>
</dbReference>
<evidence type="ECO:0000259" key="12">
    <source>
        <dbReference type="PROSITE" id="PS50885"/>
    </source>
</evidence>
<comment type="similarity">
    <text evidence="8">Belongs to the methyl-accepting chemotaxis (MCP) protein family.</text>
</comment>
<dbReference type="GO" id="GO:0007165">
    <property type="term" value="P:signal transduction"/>
    <property type="evidence" value="ECO:0007669"/>
    <property type="project" value="UniProtKB-KW"/>
</dbReference>
<dbReference type="GO" id="GO:0006935">
    <property type="term" value="P:chemotaxis"/>
    <property type="evidence" value="ECO:0007669"/>
    <property type="project" value="UniProtKB-KW"/>
</dbReference>
<dbReference type="Proteomes" id="UP000541109">
    <property type="component" value="Unassembled WGS sequence"/>
</dbReference>
<evidence type="ECO:0000256" key="6">
    <source>
        <dbReference type="ARBA" id="ARBA00023136"/>
    </source>
</evidence>
<keyword evidence="4 10" id="KW-0812">Transmembrane</keyword>
<dbReference type="Pfam" id="PF02743">
    <property type="entry name" value="dCache_1"/>
    <property type="match status" value="1"/>
</dbReference>
<evidence type="ECO:0000256" key="7">
    <source>
        <dbReference type="ARBA" id="ARBA00023224"/>
    </source>
</evidence>
<keyword evidence="5 10" id="KW-1133">Transmembrane helix</keyword>
<keyword evidence="6 10" id="KW-0472">Membrane</keyword>
<keyword evidence="3" id="KW-0145">Chemotaxis</keyword>
<keyword evidence="2" id="KW-1003">Cell membrane</keyword>
<dbReference type="PANTHER" id="PTHR32089:SF112">
    <property type="entry name" value="LYSOZYME-LIKE PROTEIN-RELATED"/>
    <property type="match status" value="1"/>
</dbReference>
<feature type="domain" description="HAMP" evidence="12">
    <location>
        <begin position="364"/>
        <end position="417"/>
    </location>
</feature>
<evidence type="ECO:0000256" key="8">
    <source>
        <dbReference type="ARBA" id="ARBA00029447"/>
    </source>
</evidence>
<evidence type="ECO:0000259" key="11">
    <source>
        <dbReference type="PROSITE" id="PS50111"/>
    </source>
</evidence>
<keyword evidence="14" id="KW-1185">Reference proteome</keyword>
<dbReference type="InterPro" id="IPR009875">
    <property type="entry name" value="PilZ_domain"/>
</dbReference>
<accession>A0A839AGL5</accession>
<dbReference type="CDD" id="cd06225">
    <property type="entry name" value="HAMP"/>
    <property type="match status" value="1"/>
</dbReference>
<dbReference type="InterPro" id="IPR003660">
    <property type="entry name" value="HAMP_dom"/>
</dbReference>
<organism evidence="13 14">
    <name type="scientific">Stappia albiluteola</name>
    <dbReference type="NCBI Taxonomy" id="2758565"/>
    <lineage>
        <taxon>Bacteria</taxon>
        <taxon>Pseudomonadati</taxon>
        <taxon>Pseudomonadota</taxon>
        <taxon>Alphaproteobacteria</taxon>
        <taxon>Hyphomicrobiales</taxon>
        <taxon>Stappiaceae</taxon>
        <taxon>Stappia</taxon>
    </lineage>
</organism>
<dbReference type="SMART" id="SM00304">
    <property type="entry name" value="HAMP"/>
    <property type="match status" value="1"/>
</dbReference>
<keyword evidence="7 9" id="KW-0807">Transducer</keyword>
<evidence type="ECO:0000313" key="13">
    <source>
        <dbReference type="EMBL" id="MBA5778285.1"/>
    </source>
</evidence>
<reference evidence="13 14" key="1">
    <citation type="submission" date="2020-07" db="EMBL/GenBank/DDBJ databases">
        <title>Stappia sp., F7233, whole genome shotgun sequencing project.</title>
        <authorList>
            <person name="Jiang S."/>
            <person name="Liu Z.W."/>
            <person name="Du Z.J."/>
        </authorList>
    </citation>
    <scope>NUCLEOTIDE SEQUENCE [LARGE SCALE GENOMIC DNA]</scope>
    <source>
        <strain evidence="13 14">F7233</strain>
    </source>
</reference>
<comment type="caution">
    <text evidence="13">The sequence shown here is derived from an EMBL/GenBank/DDBJ whole genome shotgun (WGS) entry which is preliminary data.</text>
</comment>
<dbReference type="Gene3D" id="1.10.287.950">
    <property type="entry name" value="Methyl-accepting chemotaxis protein"/>
    <property type="match status" value="1"/>
</dbReference>
<dbReference type="Gene3D" id="6.10.340.10">
    <property type="match status" value="1"/>
</dbReference>
<evidence type="ECO:0000256" key="10">
    <source>
        <dbReference type="SAM" id="Phobius"/>
    </source>
</evidence>
<feature type="domain" description="Methyl-accepting transducer" evidence="11">
    <location>
        <begin position="464"/>
        <end position="679"/>
    </location>
</feature>
<dbReference type="InterPro" id="IPR033479">
    <property type="entry name" value="dCache_1"/>
</dbReference>
<feature type="transmembrane region" description="Helical" evidence="10">
    <location>
        <begin position="343"/>
        <end position="366"/>
    </location>
</feature>
<gene>
    <name evidence="13" type="ORF">H2509_14240</name>
</gene>
<comment type="subcellular location">
    <subcellularLocation>
        <location evidence="1">Cell membrane</location>
        <topology evidence="1">Multi-pass membrane protein</topology>
    </subcellularLocation>
</comment>
<dbReference type="Pfam" id="PF00672">
    <property type="entry name" value="HAMP"/>
    <property type="match status" value="1"/>
</dbReference>
<feature type="transmembrane region" description="Helical" evidence="10">
    <location>
        <begin position="12"/>
        <end position="34"/>
    </location>
</feature>